<dbReference type="PANTHER" id="PTHR33736:SF12">
    <property type="entry name" value="F-BOX DOMAIN-CONTAINING PROTEIN"/>
    <property type="match status" value="1"/>
</dbReference>
<accession>A0AA38G693</accession>
<sequence>MHNNPDLTKIPQHVIGSMISLRVLDLSRTIILSFPKSIRCLKHLDYLRANEQAKCDIVGKGMSLSRDIVAEILKRVDGITLAKSGCCCSDLRSIADEETLWEHLCRSLWPSTGNSMIRRLISSLGGFKKFYADCFPLIDVSKQPMISSQEDDQKNFSPSSLEDYDDEVNDDTVSRSDFVSLVDIHYNDKAIYS</sequence>
<reference evidence="3 4" key="1">
    <citation type="journal article" date="2021" name="Nat. Plants">
        <title>The Taxus genome provides insights into paclitaxel biosynthesis.</title>
        <authorList>
            <person name="Xiong X."/>
            <person name="Gou J."/>
            <person name="Liao Q."/>
            <person name="Li Y."/>
            <person name="Zhou Q."/>
            <person name="Bi G."/>
            <person name="Li C."/>
            <person name="Du R."/>
            <person name="Wang X."/>
            <person name="Sun T."/>
            <person name="Guo L."/>
            <person name="Liang H."/>
            <person name="Lu P."/>
            <person name="Wu Y."/>
            <person name="Zhang Z."/>
            <person name="Ro D.K."/>
            <person name="Shang Y."/>
            <person name="Huang S."/>
            <person name="Yan J."/>
        </authorList>
    </citation>
    <scope>NUCLEOTIDE SEQUENCE [LARGE SCALE GENOMIC DNA]</scope>
    <source>
        <strain evidence="3">Ta-2019</strain>
    </source>
</reference>
<evidence type="ECO:0000313" key="3">
    <source>
        <dbReference type="EMBL" id="KAH9317516.1"/>
    </source>
</evidence>
<organism evidence="3 4">
    <name type="scientific">Taxus chinensis</name>
    <name type="common">Chinese yew</name>
    <name type="synonym">Taxus wallichiana var. chinensis</name>
    <dbReference type="NCBI Taxonomy" id="29808"/>
    <lineage>
        <taxon>Eukaryota</taxon>
        <taxon>Viridiplantae</taxon>
        <taxon>Streptophyta</taxon>
        <taxon>Embryophyta</taxon>
        <taxon>Tracheophyta</taxon>
        <taxon>Spermatophyta</taxon>
        <taxon>Pinopsida</taxon>
        <taxon>Pinidae</taxon>
        <taxon>Conifers II</taxon>
        <taxon>Cupressales</taxon>
        <taxon>Taxaceae</taxon>
        <taxon>Taxus</taxon>
    </lineage>
</organism>
<keyword evidence="4" id="KW-1185">Reference proteome</keyword>
<feature type="region of interest" description="Disordered" evidence="1">
    <location>
        <begin position="146"/>
        <end position="168"/>
    </location>
</feature>
<dbReference type="SMART" id="SM00256">
    <property type="entry name" value="FBOX"/>
    <property type="match status" value="1"/>
</dbReference>
<evidence type="ECO:0000259" key="2">
    <source>
        <dbReference type="SMART" id="SM00256"/>
    </source>
</evidence>
<name>A0AA38G693_TAXCH</name>
<comment type="caution">
    <text evidence="3">The sequence shown here is derived from an EMBL/GenBank/DDBJ whole genome shotgun (WGS) entry which is preliminary data.</text>
</comment>
<evidence type="ECO:0000313" key="4">
    <source>
        <dbReference type="Proteomes" id="UP000824469"/>
    </source>
</evidence>
<dbReference type="InterPro" id="IPR001810">
    <property type="entry name" value="F-box_dom"/>
</dbReference>
<dbReference type="InterPro" id="IPR036047">
    <property type="entry name" value="F-box-like_dom_sf"/>
</dbReference>
<dbReference type="SUPFAM" id="SSF52058">
    <property type="entry name" value="L domain-like"/>
    <property type="match status" value="1"/>
</dbReference>
<dbReference type="Gene3D" id="1.20.1280.50">
    <property type="match status" value="1"/>
</dbReference>
<feature type="domain" description="F-box" evidence="2">
    <location>
        <begin position="64"/>
        <end position="104"/>
    </location>
</feature>
<evidence type="ECO:0000256" key="1">
    <source>
        <dbReference type="SAM" id="MobiDB-lite"/>
    </source>
</evidence>
<proteinExistence type="predicted"/>
<protein>
    <recommendedName>
        <fullName evidence="2">F-box domain-containing protein</fullName>
    </recommendedName>
</protein>
<dbReference type="EMBL" id="JAHRHJ020000004">
    <property type="protein sequence ID" value="KAH9317516.1"/>
    <property type="molecule type" value="Genomic_DNA"/>
</dbReference>
<dbReference type="Proteomes" id="UP000824469">
    <property type="component" value="Unassembled WGS sequence"/>
</dbReference>
<dbReference type="InterPro" id="IPR045283">
    <property type="entry name" value="AT3G44326-like"/>
</dbReference>
<dbReference type="AlphaFoldDB" id="A0AA38G693"/>
<dbReference type="SUPFAM" id="SSF81383">
    <property type="entry name" value="F-box domain"/>
    <property type="match status" value="1"/>
</dbReference>
<dbReference type="Pfam" id="PF00646">
    <property type="entry name" value="F-box"/>
    <property type="match status" value="1"/>
</dbReference>
<dbReference type="PANTHER" id="PTHR33736">
    <property type="entry name" value="F-BOX PROTEIN-RELATED"/>
    <property type="match status" value="1"/>
</dbReference>
<gene>
    <name evidence="3" type="ORF">KI387_019285</name>
</gene>